<dbReference type="EMBL" id="NFKK01000014">
    <property type="protein sequence ID" value="OUP51977.1"/>
    <property type="molecule type" value="Genomic_DNA"/>
</dbReference>
<gene>
    <name evidence="2" type="ORF">B5F17_10775</name>
</gene>
<evidence type="ECO:0000313" key="2">
    <source>
        <dbReference type="EMBL" id="OUP51977.1"/>
    </source>
</evidence>
<reference evidence="3" key="1">
    <citation type="submission" date="2017-04" db="EMBL/GenBank/DDBJ databases">
        <title>Function of individual gut microbiota members based on whole genome sequencing of pure cultures obtained from chicken caecum.</title>
        <authorList>
            <person name="Medvecky M."/>
            <person name="Cejkova D."/>
            <person name="Polansky O."/>
            <person name="Karasova D."/>
            <person name="Kubasova T."/>
            <person name="Cizek A."/>
            <person name="Rychlik I."/>
        </authorList>
    </citation>
    <scope>NUCLEOTIDE SEQUENCE [LARGE SCALE GENOMIC DNA]</scope>
    <source>
        <strain evidence="3">An180</strain>
    </source>
</reference>
<protein>
    <submittedName>
        <fullName evidence="2">Uncharacterized protein</fullName>
    </submittedName>
</protein>
<feature type="compositionally biased region" description="Acidic residues" evidence="1">
    <location>
        <begin position="66"/>
        <end position="82"/>
    </location>
</feature>
<accession>A0A1Y4L5D8</accession>
<organism evidence="2 3">
    <name type="scientific">Butyricicoccus pullicaecorum</name>
    <dbReference type="NCBI Taxonomy" id="501571"/>
    <lineage>
        <taxon>Bacteria</taxon>
        <taxon>Bacillati</taxon>
        <taxon>Bacillota</taxon>
        <taxon>Clostridia</taxon>
        <taxon>Eubacteriales</taxon>
        <taxon>Butyricicoccaceae</taxon>
        <taxon>Butyricicoccus</taxon>
    </lineage>
</organism>
<dbReference type="RefSeq" id="WP_087373753.1">
    <property type="nucleotide sequence ID" value="NZ_NFKK01000014.1"/>
</dbReference>
<feature type="region of interest" description="Disordered" evidence="1">
    <location>
        <begin position="60"/>
        <end position="82"/>
    </location>
</feature>
<evidence type="ECO:0000256" key="1">
    <source>
        <dbReference type="SAM" id="MobiDB-lite"/>
    </source>
</evidence>
<proteinExistence type="predicted"/>
<sequence length="82" mass="9479">MKKHGICDFVPDFPGGKKARKDMVVKVDLTPLMRQMYNDNLEMAEKLGRLEARLEMMQNKPTVEIDPADIEEIENEEENENA</sequence>
<evidence type="ECO:0000313" key="3">
    <source>
        <dbReference type="Proteomes" id="UP000195897"/>
    </source>
</evidence>
<name>A0A1Y4L5D8_9FIRM</name>
<comment type="caution">
    <text evidence="2">The sequence shown here is derived from an EMBL/GenBank/DDBJ whole genome shotgun (WGS) entry which is preliminary data.</text>
</comment>
<dbReference type="Proteomes" id="UP000195897">
    <property type="component" value="Unassembled WGS sequence"/>
</dbReference>
<dbReference type="AlphaFoldDB" id="A0A1Y4L5D8"/>